<evidence type="ECO:0000256" key="1">
    <source>
        <dbReference type="SAM" id="MobiDB-lite"/>
    </source>
</evidence>
<dbReference type="GeneID" id="89928299"/>
<feature type="compositionally biased region" description="Basic and acidic residues" evidence="1">
    <location>
        <begin position="157"/>
        <end position="171"/>
    </location>
</feature>
<dbReference type="EMBL" id="JAVRRT010000010">
    <property type="protein sequence ID" value="KAK5168391.1"/>
    <property type="molecule type" value="Genomic_DNA"/>
</dbReference>
<proteinExistence type="predicted"/>
<dbReference type="Proteomes" id="UP001337655">
    <property type="component" value="Unassembled WGS sequence"/>
</dbReference>
<reference evidence="2 3" key="1">
    <citation type="submission" date="2023-08" db="EMBL/GenBank/DDBJ databases">
        <title>Black Yeasts Isolated from many extreme environments.</title>
        <authorList>
            <person name="Coleine C."/>
            <person name="Stajich J.E."/>
            <person name="Selbmann L."/>
        </authorList>
    </citation>
    <scope>NUCLEOTIDE SEQUENCE [LARGE SCALE GENOMIC DNA]</scope>
    <source>
        <strain evidence="2 3">CCFEE 5935</strain>
    </source>
</reference>
<accession>A0AAV9PAF7</accession>
<evidence type="ECO:0000313" key="3">
    <source>
        <dbReference type="Proteomes" id="UP001337655"/>
    </source>
</evidence>
<dbReference type="AlphaFoldDB" id="A0AAV9PAF7"/>
<name>A0AAV9PAF7_9PEZI</name>
<keyword evidence="3" id="KW-1185">Reference proteome</keyword>
<sequence>MGIRQTIKTFSHLLRAPEENPHATLITCFLNAVLHYNDKALLNAELKRAYAYIGKRVPVMRGDGVSEVFMRMALTHVRDGERYMAVHDFDAIERESGVAMKDPHTVIMEWPFGLEKRPGEEGAREEFEREVGSKRHGVERFVEWKWAVGKGNLKKQSGKEQSGREQSGEKHLVKKKSVQFANPQIQK</sequence>
<dbReference type="RefSeq" id="XP_064658001.1">
    <property type="nucleotide sequence ID" value="XM_064804200.1"/>
</dbReference>
<evidence type="ECO:0000313" key="2">
    <source>
        <dbReference type="EMBL" id="KAK5168391.1"/>
    </source>
</evidence>
<organism evidence="2 3">
    <name type="scientific">Saxophila tyrrhenica</name>
    <dbReference type="NCBI Taxonomy" id="1690608"/>
    <lineage>
        <taxon>Eukaryota</taxon>
        <taxon>Fungi</taxon>
        <taxon>Dikarya</taxon>
        <taxon>Ascomycota</taxon>
        <taxon>Pezizomycotina</taxon>
        <taxon>Dothideomycetes</taxon>
        <taxon>Dothideomycetidae</taxon>
        <taxon>Mycosphaerellales</taxon>
        <taxon>Extremaceae</taxon>
        <taxon>Saxophila</taxon>
    </lineage>
</organism>
<protein>
    <submittedName>
        <fullName evidence="2">Uncharacterized protein</fullName>
    </submittedName>
</protein>
<comment type="caution">
    <text evidence="2">The sequence shown here is derived from an EMBL/GenBank/DDBJ whole genome shotgun (WGS) entry which is preliminary data.</text>
</comment>
<gene>
    <name evidence="2" type="ORF">LTR77_006961</name>
</gene>
<feature type="region of interest" description="Disordered" evidence="1">
    <location>
        <begin position="153"/>
        <end position="187"/>
    </location>
</feature>